<dbReference type="InterPro" id="IPR004155">
    <property type="entry name" value="PBS_lyase_HEAT"/>
</dbReference>
<dbReference type="Pfam" id="PF13646">
    <property type="entry name" value="HEAT_2"/>
    <property type="match status" value="5"/>
</dbReference>
<evidence type="ECO:0000313" key="2">
    <source>
        <dbReference type="EMBL" id="GJJ77520.1"/>
    </source>
</evidence>
<protein>
    <recommendedName>
        <fullName evidence="1">NACHT domain-containing protein</fullName>
    </recommendedName>
</protein>
<organism evidence="2 3">
    <name type="scientific">Entomortierella parvispora</name>
    <dbReference type="NCBI Taxonomy" id="205924"/>
    <lineage>
        <taxon>Eukaryota</taxon>
        <taxon>Fungi</taxon>
        <taxon>Fungi incertae sedis</taxon>
        <taxon>Mucoromycota</taxon>
        <taxon>Mortierellomycotina</taxon>
        <taxon>Mortierellomycetes</taxon>
        <taxon>Mortierellales</taxon>
        <taxon>Mortierellaceae</taxon>
        <taxon>Entomortierella</taxon>
    </lineage>
</organism>
<dbReference type="SUPFAM" id="SSF48371">
    <property type="entry name" value="ARM repeat"/>
    <property type="match status" value="2"/>
</dbReference>
<dbReference type="SUPFAM" id="SSF52540">
    <property type="entry name" value="P-loop containing nucleoside triphosphate hydrolases"/>
    <property type="match status" value="1"/>
</dbReference>
<dbReference type="InterPro" id="IPR055496">
    <property type="entry name" value="DUF7068"/>
</dbReference>
<keyword evidence="3" id="KW-1185">Reference proteome</keyword>
<dbReference type="InterPro" id="IPR056251">
    <property type="entry name" value="Arm_rpt_dom"/>
</dbReference>
<dbReference type="InterPro" id="IPR011989">
    <property type="entry name" value="ARM-like"/>
</dbReference>
<dbReference type="SMART" id="SM00567">
    <property type="entry name" value="EZ_HEAT"/>
    <property type="match status" value="12"/>
</dbReference>
<dbReference type="PANTHER" id="PTHR12697">
    <property type="entry name" value="PBS LYASE HEAT-LIKE PROTEIN"/>
    <property type="match status" value="1"/>
</dbReference>
<name>A0A9P3HIV3_9FUNG</name>
<dbReference type="Pfam" id="PF05729">
    <property type="entry name" value="NACHT"/>
    <property type="match status" value="1"/>
</dbReference>
<dbReference type="InterPro" id="IPR027417">
    <property type="entry name" value="P-loop_NTPase"/>
</dbReference>
<reference evidence="2" key="2">
    <citation type="journal article" date="2022" name="Microbiol. Resour. Announc.">
        <title>Whole-Genome Sequence of Entomortierella parvispora E1425, a Mucoromycotan Fungus Associated with Burkholderiaceae-Related Endosymbiotic Bacteria.</title>
        <authorList>
            <person name="Herlambang A."/>
            <person name="Guo Y."/>
            <person name="Takashima Y."/>
            <person name="Narisawa K."/>
            <person name="Ohta H."/>
            <person name="Nishizawa T."/>
        </authorList>
    </citation>
    <scope>NUCLEOTIDE SEQUENCE</scope>
    <source>
        <strain evidence="2">E1425</strain>
    </source>
</reference>
<dbReference type="GO" id="GO:0016491">
    <property type="term" value="F:oxidoreductase activity"/>
    <property type="evidence" value="ECO:0007669"/>
    <property type="project" value="TreeGrafter"/>
</dbReference>
<dbReference type="OrthoDB" id="3136213at2759"/>
<dbReference type="InterPro" id="IPR007111">
    <property type="entry name" value="NACHT_NTPase"/>
</dbReference>
<dbReference type="EMBL" id="BQFW01000013">
    <property type="protein sequence ID" value="GJJ77520.1"/>
    <property type="molecule type" value="Genomic_DNA"/>
</dbReference>
<dbReference type="Pfam" id="PF23238">
    <property type="entry name" value="DUF7068"/>
    <property type="match status" value="1"/>
</dbReference>
<dbReference type="Pfam" id="PF23948">
    <property type="entry name" value="ARM_5"/>
    <property type="match status" value="1"/>
</dbReference>
<dbReference type="Gene3D" id="1.25.10.10">
    <property type="entry name" value="Leucine-rich Repeat Variant"/>
    <property type="match status" value="6"/>
</dbReference>
<gene>
    <name evidence="2" type="ORF">EMPS_09879</name>
</gene>
<dbReference type="PROSITE" id="PS50837">
    <property type="entry name" value="NACHT"/>
    <property type="match status" value="1"/>
</dbReference>
<dbReference type="InterPro" id="IPR016024">
    <property type="entry name" value="ARM-type_fold"/>
</dbReference>
<reference evidence="2" key="1">
    <citation type="submission" date="2021-11" db="EMBL/GenBank/DDBJ databases">
        <authorList>
            <person name="Herlambang A."/>
            <person name="Guo Y."/>
            <person name="Takashima Y."/>
            <person name="Nishizawa T."/>
        </authorList>
    </citation>
    <scope>NUCLEOTIDE SEQUENCE</scope>
    <source>
        <strain evidence="2">E1425</strain>
    </source>
</reference>
<dbReference type="PANTHER" id="PTHR12697:SF5">
    <property type="entry name" value="DEOXYHYPUSINE HYDROXYLASE"/>
    <property type="match status" value="1"/>
</dbReference>
<dbReference type="Gene3D" id="3.40.50.300">
    <property type="entry name" value="P-loop containing nucleotide triphosphate hydrolases"/>
    <property type="match status" value="1"/>
</dbReference>
<evidence type="ECO:0000313" key="3">
    <source>
        <dbReference type="Proteomes" id="UP000827284"/>
    </source>
</evidence>
<feature type="domain" description="NACHT" evidence="1">
    <location>
        <begin position="726"/>
        <end position="854"/>
    </location>
</feature>
<dbReference type="Proteomes" id="UP000827284">
    <property type="component" value="Unassembled WGS sequence"/>
</dbReference>
<comment type="caution">
    <text evidence="2">The sequence shown here is derived from an EMBL/GenBank/DDBJ whole genome shotgun (WGS) entry which is preliminary data.</text>
</comment>
<accession>A0A9P3HIV3</accession>
<evidence type="ECO:0000259" key="1">
    <source>
        <dbReference type="PROSITE" id="PS50837"/>
    </source>
</evidence>
<proteinExistence type="predicted"/>
<sequence length="1956" mass="216383">MTDEDQRALDKAGGYIQSARKARGSKAKLLMYYWNAKKSLEKVDEKKADAAALTGKVVALRELAAVLDLSGEQERAARCRQKADTLSQELDKNKESCVPVLPSLNALKGFQEVDQTRVIDAISMTDSAAATIDIPSTFRQTPLPSPPAVISLSAATSIQRSTKFFTKDVYPAPIQCSLPGPDEQLQSTYQLVHGLQLLQDSVHEQDLSPEALQWRHSTRNNLDEKDRLQTIAVQIVQTFRSNATKDATAVAEVVQLAPVLDSEYSRLLLTSFTDTICQSQHLHVHLVAGLVNVIQGAAHGSISSNDLVVVLQSLFKKLQSTHPESTRDRHHLLLAISQVLDAMADADIGSLDRDALHGPLKDLLRELESSKDPYLTFQAEYAAQALLSVPDDESVLKAGFRRVWSGLKVVAGFANILDPSAIKDSLEALENLYESGKGGTRLLKDLRNAIKNNDHPTFSMKEGLRFKKAWYDALRRAEICIKAGGLVEFRNLVTTASYRHQFEFQWGICQLLGRFATNTRWDLEARKEAIVFIGELYKDSELWNRQEGVDQVIFDILTNVTTNDGASFEGAMSLLKEMKKQSPALQPKFNIQSPLWNSFRPSDSAGYTTAKFTLLKTVQIQYPWKPRLYGIHKALKAYHAPELVIRRVSGDTLDLETCFVNLAIVEAPAHRQKEKEDLKEQAAVFHRLQSFEKVENTNTDAVIPLEQLFNKRKLPKRGNEVEDVPRRILVQGRAGIGKTTLCKKLVHAHQNGLWRNLFDVILWIPLRSLRGFTGTTLESLFRDKIFVGEDHDQRQAALSEALATCAKQGKVLFILDGMDEIVADTESEERHTFRRFLMTLLVQQYVVVTSRPSGVDSSLLQSTDLELETVGFSRQNVQDFVVKVLDSEGAASVQNFIRRTPLIQGLVNIPVQLDVICFSWDSLPKDVSRITMTGLYQLMVQRLCRKDAVRLKKKVGKILLTDQRLRSYSPKEMENVMETELLHLGYLAFRGMANRHQIEFEEKDLRQAFGELQENSALNQPLTPEDLVDIVKQTSFLHTADVDLSSQNANFQQAWHFLHLTFQEYFAATWIVRHFHLKQEYLPAKMMSKDQLADFVHQHKYNPQYEIVWSMVAGLLEGEALLEFFGILQGAPRDLIGGRHQLILASCFNEAHGRLDSKYSKKVDEELRKWLRFEMQTLDHDKDTVSGLGSQLSFPEASLINTLGSVSSWRSTLARTLGARSIMSDDAITFLVVSLDDNDKRVRSSAASALGKHPQLPGSVITALIAALKDKDEDVRTSAATALSKQSPLPESVIHYFVAALHDENKHVRSAAARGLVGCSVLPEYAIQALIAAFKDGDWLGHLPSVAAFSNQYTFPEIAIQPTISALKDQVPSVRLETASVSSKHSISRETSIRPLITLIGAKDGNPVLVLNTSLFTAPTSVKPLIDALKDEDKSVRSAAARALGGRSELPESAVGSLIDALKDEDKSVRSASAYALGNQSKLPESAIGSLVGALQDEKENVMYMYVAAKALGNQSLLPKSAIGSLVDLLKDGYEFVRSTSAYALGNQSKLPESAIGSLVDALKDESGNVRSEVAKALGKQSELPESAIESLVDAIKDRDERVRSAAKEALGNQSELSESAVGSLVHALRDGEKYVRSAAARVLGKQSELPESAVESLVDALKDEYGDSRSAAARALGNRSGLLESVLGSFIGTLQDEEKNVINAAAKALGNQSELPESAIRFLVDAVRDGEMYVRSAAAKALGNQSELPESAIRSLVGALRDGEMYVRSAAVTALGNQSELPESAIRSLVDALKDEYEVVRFQAVRELGNQSALSESAVGSLVDALKDEDEHVRFQAVRALGNQPELPELVVHFLIALLKDGHKAARIHASQVLQQHSHSIRVALPQLSKDDIESVYESFLFQYSCRRVLSLQVQDGRLRIHTEKREISENIDSDVQEKILSAFRAIHDKQGLEL</sequence>